<feature type="transmembrane region" description="Helical" evidence="1">
    <location>
        <begin position="45"/>
        <end position="66"/>
    </location>
</feature>
<keyword evidence="1" id="KW-1133">Transmembrane helix</keyword>
<protein>
    <recommendedName>
        <fullName evidence="4">Lipoprotein</fullName>
    </recommendedName>
</protein>
<dbReference type="KEGG" id="amyt:AMYT_a0067"/>
<dbReference type="RefSeq" id="WP_114843273.1">
    <property type="nucleotide sequence ID" value="NZ_CP031220.1"/>
</dbReference>
<sequence>MKRYISILIISLLIFVLNGCAVKKTDSIPTKVVKHTINTPAYVVIAIDVTTDLLLMGTIIGGAKLLGIEPKKDEKKNISITDEVIKK</sequence>
<gene>
    <name evidence="2" type="ORF">CP985_03210</name>
</gene>
<comment type="caution">
    <text evidence="2">The sequence shown here is derived from an EMBL/GenBank/DDBJ whole genome shotgun (WGS) entry which is preliminary data.</text>
</comment>
<keyword evidence="1" id="KW-0812">Transmembrane</keyword>
<proteinExistence type="predicted"/>
<keyword evidence="1" id="KW-0472">Membrane</keyword>
<organism evidence="2 3">
    <name type="scientific">Malaciobacter mytili LMG 24559</name>
    <dbReference type="NCBI Taxonomy" id="1032238"/>
    <lineage>
        <taxon>Bacteria</taxon>
        <taxon>Pseudomonadati</taxon>
        <taxon>Campylobacterota</taxon>
        <taxon>Epsilonproteobacteria</taxon>
        <taxon>Campylobacterales</taxon>
        <taxon>Arcobacteraceae</taxon>
        <taxon>Malaciobacter</taxon>
    </lineage>
</organism>
<dbReference type="EMBL" id="NXID01000008">
    <property type="protein sequence ID" value="RXK16432.1"/>
    <property type="molecule type" value="Genomic_DNA"/>
</dbReference>
<evidence type="ECO:0008006" key="4">
    <source>
        <dbReference type="Google" id="ProtNLM"/>
    </source>
</evidence>
<dbReference type="AlphaFoldDB" id="A0AAX2AHD5"/>
<evidence type="ECO:0000313" key="2">
    <source>
        <dbReference type="EMBL" id="RXK16432.1"/>
    </source>
</evidence>
<name>A0AAX2AHD5_9BACT</name>
<evidence type="ECO:0000256" key="1">
    <source>
        <dbReference type="SAM" id="Phobius"/>
    </source>
</evidence>
<dbReference type="Proteomes" id="UP000290092">
    <property type="component" value="Unassembled WGS sequence"/>
</dbReference>
<evidence type="ECO:0000313" key="3">
    <source>
        <dbReference type="Proteomes" id="UP000290092"/>
    </source>
</evidence>
<keyword evidence="3" id="KW-1185">Reference proteome</keyword>
<accession>A0AAX2AHD5</accession>
<reference evidence="2 3" key="1">
    <citation type="submission" date="2017-09" db="EMBL/GenBank/DDBJ databases">
        <title>Genomics of the genus Arcobacter.</title>
        <authorList>
            <person name="Perez-Cataluna A."/>
            <person name="Figueras M.J."/>
            <person name="Salas-Masso N."/>
        </authorList>
    </citation>
    <scope>NUCLEOTIDE SEQUENCE [LARGE SCALE GENOMIC DNA]</scope>
    <source>
        <strain evidence="2 3">CECT 7386</strain>
    </source>
</reference>